<evidence type="ECO:0000256" key="11">
    <source>
        <dbReference type="SAM" id="Phobius"/>
    </source>
</evidence>
<evidence type="ECO:0000256" key="6">
    <source>
        <dbReference type="ARBA" id="ARBA00022824"/>
    </source>
</evidence>
<keyword evidence="9" id="KW-0325">Glycoprotein</keyword>
<comment type="subcellular location">
    <subcellularLocation>
        <location evidence="10">Endomembrane system</location>
        <topology evidence="10">Single-pass type I membrane protein</topology>
    </subcellularLocation>
    <subcellularLocation>
        <location evidence="1">Endoplasmic reticulum</location>
    </subcellularLocation>
</comment>
<keyword evidence="4" id="KW-0808">Transferase</keyword>
<evidence type="ECO:0000256" key="2">
    <source>
        <dbReference type="ARBA" id="ARBA00009995"/>
    </source>
</evidence>
<evidence type="ECO:0000256" key="9">
    <source>
        <dbReference type="ARBA" id="ARBA00023180"/>
    </source>
</evidence>
<evidence type="ECO:0008006" key="14">
    <source>
        <dbReference type="Google" id="ProtNLM"/>
    </source>
</evidence>
<feature type="transmembrane region" description="Helical" evidence="11">
    <location>
        <begin position="482"/>
        <end position="505"/>
    </location>
</feature>
<name>A0A9P0HGX2_NEZVI</name>
<evidence type="ECO:0000313" key="12">
    <source>
        <dbReference type="EMBL" id="CAH1402285.1"/>
    </source>
</evidence>
<evidence type="ECO:0000256" key="8">
    <source>
        <dbReference type="ARBA" id="ARBA00023136"/>
    </source>
</evidence>
<dbReference type="CDD" id="cd03784">
    <property type="entry name" value="GT1_Gtf-like"/>
    <property type="match status" value="1"/>
</dbReference>
<dbReference type="OrthoDB" id="5835829at2759"/>
<keyword evidence="5 11" id="KW-0812">Transmembrane</keyword>
<protein>
    <recommendedName>
        <fullName evidence="14">UDP-glucuronosyltransferase</fullName>
    </recommendedName>
</protein>
<keyword evidence="7 11" id="KW-1133">Transmembrane helix</keyword>
<dbReference type="EMBL" id="OV725081">
    <property type="protein sequence ID" value="CAH1402285.1"/>
    <property type="molecule type" value="Genomic_DNA"/>
</dbReference>
<dbReference type="InterPro" id="IPR050271">
    <property type="entry name" value="UDP-glycosyltransferase"/>
</dbReference>
<keyword evidence="13" id="KW-1185">Reference proteome</keyword>
<keyword evidence="3" id="KW-0328">Glycosyltransferase</keyword>
<dbReference type="PANTHER" id="PTHR48043">
    <property type="entry name" value="EG:EG0003.4 PROTEIN-RELATED"/>
    <property type="match status" value="1"/>
</dbReference>
<accession>A0A9P0HGX2</accession>
<keyword evidence="8 11" id="KW-0472">Membrane</keyword>
<evidence type="ECO:0000256" key="7">
    <source>
        <dbReference type="ARBA" id="ARBA00022989"/>
    </source>
</evidence>
<evidence type="ECO:0000256" key="5">
    <source>
        <dbReference type="ARBA" id="ARBA00022692"/>
    </source>
</evidence>
<proteinExistence type="inferred from homology"/>
<sequence>MVETPQIFKMKGAIFVLIFSVVNYCHGYNILVMMPMPFYSHTKSYLPLFIELANRGHNVTMVSPFPLKKPVPNFNEVVIENSIEKLGMDQMDARDFEDSGFFSKIIGLQLFCPKVIDLTMESEGLRGFLNDTDSKFDMVITETFFCQEPFIALGHKYGAIQVSVVPVALSLSLARVTGNPHNPAYVSSDMSASDQMDFWQRSKNALGTVLGHFATHTYWIYMDHYMRQQFKNHTGFDNMPPIVDMFKNISLVLLDNHLVVSYPRPYLSNLVEIGGLTITEGDKLDEEWEKYMNESVDGVIYFSWGSHYPTKHIRPHELTAFMSAFGKLKQRVLMKADEDTLPGKPDNVRLAKWLPQASILGHPNLRAFISHGGLHGILEGTYHGVPIIGTPLFGDQKGNVDFCEKAGYCIDVNLNTITEEILLDAINRVLTNSTYKENAVRRSKIMKDRPLRVMDNAVYWVEYVLRHRGAPHLRSAAVELSWYQYLLLDVIVVWGAVLVVALLLLRKSIKCICKLRKTKSKKD</sequence>
<evidence type="ECO:0000256" key="1">
    <source>
        <dbReference type="ARBA" id="ARBA00004240"/>
    </source>
</evidence>
<dbReference type="PANTHER" id="PTHR48043:SF159">
    <property type="entry name" value="EG:EG0003.4 PROTEIN-RELATED"/>
    <property type="match status" value="1"/>
</dbReference>
<keyword evidence="6" id="KW-0256">Endoplasmic reticulum</keyword>
<reference evidence="12" key="1">
    <citation type="submission" date="2022-01" db="EMBL/GenBank/DDBJ databases">
        <authorList>
            <person name="King R."/>
        </authorList>
    </citation>
    <scope>NUCLEOTIDE SEQUENCE</scope>
</reference>
<dbReference type="AlphaFoldDB" id="A0A9P0HGX2"/>
<dbReference type="Proteomes" id="UP001152798">
    <property type="component" value="Chromosome 5"/>
</dbReference>
<dbReference type="Gene3D" id="3.40.50.2000">
    <property type="entry name" value="Glycogen Phosphorylase B"/>
    <property type="match status" value="2"/>
</dbReference>
<dbReference type="GO" id="GO:0005783">
    <property type="term" value="C:endoplasmic reticulum"/>
    <property type="evidence" value="ECO:0007669"/>
    <property type="project" value="UniProtKB-SubCell"/>
</dbReference>
<dbReference type="InterPro" id="IPR002213">
    <property type="entry name" value="UDP_glucos_trans"/>
</dbReference>
<evidence type="ECO:0000256" key="10">
    <source>
        <dbReference type="ARBA" id="ARBA00046288"/>
    </source>
</evidence>
<dbReference type="FunFam" id="3.40.50.2000:FF:000050">
    <property type="entry name" value="UDP-glucuronosyltransferase"/>
    <property type="match status" value="1"/>
</dbReference>
<dbReference type="Pfam" id="PF00201">
    <property type="entry name" value="UDPGT"/>
    <property type="match status" value="1"/>
</dbReference>
<comment type="similarity">
    <text evidence="2">Belongs to the UDP-glycosyltransferase family.</text>
</comment>
<evidence type="ECO:0000256" key="4">
    <source>
        <dbReference type="ARBA" id="ARBA00022679"/>
    </source>
</evidence>
<dbReference type="SUPFAM" id="SSF53756">
    <property type="entry name" value="UDP-Glycosyltransferase/glycogen phosphorylase"/>
    <property type="match status" value="1"/>
</dbReference>
<evidence type="ECO:0000313" key="13">
    <source>
        <dbReference type="Proteomes" id="UP001152798"/>
    </source>
</evidence>
<organism evidence="12 13">
    <name type="scientific">Nezara viridula</name>
    <name type="common">Southern green stink bug</name>
    <name type="synonym">Cimex viridulus</name>
    <dbReference type="NCBI Taxonomy" id="85310"/>
    <lineage>
        <taxon>Eukaryota</taxon>
        <taxon>Metazoa</taxon>
        <taxon>Ecdysozoa</taxon>
        <taxon>Arthropoda</taxon>
        <taxon>Hexapoda</taxon>
        <taxon>Insecta</taxon>
        <taxon>Pterygota</taxon>
        <taxon>Neoptera</taxon>
        <taxon>Paraneoptera</taxon>
        <taxon>Hemiptera</taxon>
        <taxon>Heteroptera</taxon>
        <taxon>Panheteroptera</taxon>
        <taxon>Pentatomomorpha</taxon>
        <taxon>Pentatomoidea</taxon>
        <taxon>Pentatomidae</taxon>
        <taxon>Pentatominae</taxon>
        <taxon>Nezara</taxon>
    </lineage>
</organism>
<gene>
    <name evidence="12" type="ORF">NEZAVI_LOCUS11142</name>
</gene>
<dbReference type="GO" id="GO:0008194">
    <property type="term" value="F:UDP-glycosyltransferase activity"/>
    <property type="evidence" value="ECO:0007669"/>
    <property type="project" value="InterPro"/>
</dbReference>
<evidence type="ECO:0000256" key="3">
    <source>
        <dbReference type="ARBA" id="ARBA00022676"/>
    </source>
</evidence>